<protein>
    <submittedName>
        <fullName evidence="1">Uncharacterized protein</fullName>
    </submittedName>
</protein>
<gene>
    <name evidence="1" type="ORF">OS493_001851</name>
</gene>
<dbReference type="Proteomes" id="UP001163046">
    <property type="component" value="Unassembled WGS sequence"/>
</dbReference>
<evidence type="ECO:0000313" key="1">
    <source>
        <dbReference type="EMBL" id="KAJ7375114.1"/>
    </source>
</evidence>
<dbReference type="EMBL" id="MU826826">
    <property type="protein sequence ID" value="KAJ7375114.1"/>
    <property type="molecule type" value="Genomic_DNA"/>
</dbReference>
<sequence length="68" mass="7499">MASSGSSLAPIEDRFSIILSRLERIEASLSGLEDVKKLLVAIEDNTHPEGDSKCDFRNNIEDKVYCGD</sequence>
<proteinExistence type="predicted"/>
<evidence type="ECO:0000313" key="2">
    <source>
        <dbReference type="Proteomes" id="UP001163046"/>
    </source>
</evidence>
<reference evidence="1" key="1">
    <citation type="submission" date="2023-01" db="EMBL/GenBank/DDBJ databases">
        <title>Genome assembly of the deep-sea coral Lophelia pertusa.</title>
        <authorList>
            <person name="Herrera S."/>
            <person name="Cordes E."/>
        </authorList>
    </citation>
    <scope>NUCLEOTIDE SEQUENCE</scope>
    <source>
        <strain evidence="1">USNM1676648</strain>
        <tissue evidence="1">Polyp</tissue>
    </source>
</reference>
<dbReference type="AlphaFoldDB" id="A0A9W9Z7X5"/>
<keyword evidence="2" id="KW-1185">Reference proteome</keyword>
<dbReference type="OrthoDB" id="5975154at2759"/>
<name>A0A9W9Z7X5_9CNID</name>
<accession>A0A9W9Z7X5</accession>
<organism evidence="1 2">
    <name type="scientific">Desmophyllum pertusum</name>
    <dbReference type="NCBI Taxonomy" id="174260"/>
    <lineage>
        <taxon>Eukaryota</taxon>
        <taxon>Metazoa</taxon>
        <taxon>Cnidaria</taxon>
        <taxon>Anthozoa</taxon>
        <taxon>Hexacorallia</taxon>
        <taxon>Scleractinia</taxon>
        <taxon>Caryophylliina</taxon>
        <taxon>Caryophylliidae</taxon>
        <taxon>Desmophyllum</taxon>
    </lineage>
</organism>
<comment type="caution">
    <text evidence="1">The sequence shown here is derived from an EMBL/GenBank/DDBJ whole genome shotgun (WGS) entry which is preliminary data.</text>
</comment>